<evidence type="ECO:0000256" key="2">
    <source>
        <dbReference type="ARBA" id="ARBA00023125"/>
    </source>
</evidence>
<reference evidence="5" key="1">
    <citation type="submission" date="2020-12" db="EMBL/GenBank/DDBJ databases">
        <title>Bacterial taxonomy.</title>
        <authorList>
            <person name="Pan X."/>
        </authorList>
    </citation>
    <scope>NUCLEOTIDE SEQUENCE</scope>
    <source>
        <strain evidence="5">B2012</strain>
    </source>
</reference>
<dbReference type="AlphaFoldDB" id="A0A934IPF8"/>
<keyword evidence="2" id="KW-0238">DNA-binding</keyword>
<evidence type="ECO:0000256" key="1">
    <source>
        <dbReference type="ARBA" id="ARBA00023015"/>
    </source>
</evidence>
<protein>
    <submittedName>
        <fullName evidence="5">GntR family transcriptional regulator</fullName>
    </submittedName>
</protein>
<dbReference type="SUPFAM" id="SSF64288">
    <property type="entry name" value="Chorismate lyase-like"/>
    <property type="match status" value="1"/>
</dbReference>
<sequence length="255" mass="28562">MSSREEVKANWRPTISTAPLYLQVAHHLDTQISEGRYPVGSLLPTENDLASDLSVSRQTVRQAIAVLRSGGRLSARKGVGTKVEANITESRRKFVAASRAELFEFARETELFIEEREEIGARGKFAAELGCRPGRRFLRLAGTRFPADEKTPLSYDQVYIDARYSAAVKDIDSARTAIFSLIEKQSGEKIEEIFQEIRPTVLHGEIAAKLAVDDGELAMQITRRYFGSGRRPLEYSVQIFPASRFTYTTTLRAEA</sequence>
<dbReference type="CDD" id="cd07377">
    <property type="entry name" value="WHTH_GntR"/>
    <property type="match status" value="1"/>
</dbReference>
<dbReference type="InterPro" id="IPR028978">
    <property type="entry name" value="Chorismate_lyase_/UTRA_dom_sf"/>
</dbReference>
<dbReference type="RefSeq" id="WP_198883535.1">
    <property type="nucleotide sequence ID" value="NZ_JAEKJA010000018.1"/>
</dbReference>
<comment type="caution">
    <text evidence="5">The sequence shown here is derived from an EMBL/GenBank/DDBJ whole genome shotgun (WGS) entry which is preliminary data.</text>
</comment>
<dbReference type="Proteomes" id="UP000609531">
    <property type="component" value="Unassembled WGS sequence"/>
</dbReference>
<dbReference type="InterPro" id="IPR036390">
    <property type="entry name" value="WH_DNA-bd_sf"/>
</dbReference>
<evidence type="ECO:0000313" key="6">
    <source>
        <dbReference type="Proteomes" id="UP000609531"/>
    </source>
</evidence>
<dbReference type="PANTHER" id="PTHR44846">
    <property type="entry name" value="MANNOSYL-D-GLYCERATE TRANSPORT/METABOLISM SYSTEM REPRESSOR MNGR-RELATED"/>
    <property type="match status" value="1"/>
</dbReference>
<gene>
    <name evidence="5" type="ORF">JCR33_18145</name>
</gene>
<dbReference type="SMART" id="SM00866">
    <property type="entry name" value="UTRA"/>
    <property type="match status" value="1"/>
</dbReference>
<dbReference type="GO" id="GO:0003700">
    <property type="term" value="F:DNA-binding transcription factor activity"/>
    <property type="evidence" value="ECO:0007669"/>
    <property type="project" value="InterPro"/>
</dbReference>
<dbReference type="Pfam" id="PF00392">
    <property type="entry name" value="GntR"/>
    <property type="match status" value="1"/>
</dbReference>
<dbReference type="PRINTS" id="PR00035">
    <property type="entry name" value="HTHGNTR"/>
</dbReference>
<dbReference type="GO" id="GO:0045892">
    <property type="term" value="P:negative regulation of DNA-templated transcription"/>
    <property type="evidence" value="ECO:0007669"/>
    <property type="project" value="TreeGrafter"/>
</dbReference>
<dbReference type="InterPro" id="IPR050679">
    <property type="entry name" value="Bact_HTH_transcr_reg"/>
</dbReference>
<proteinExistence type="predicted"/>
<keyword evidence="6" id="KW-1185">Reference proteome</keyword>
<dbReference type="SMART" id="SM00345">
    <property type="entry name" value="HTH_GNTR"/>
    <property type="match status" value="1"/>
</dbReference>
<evidence type="ECO:0000256" key="3">
    <source>
        <dbReference type="ARBA" id="ARBA00023163"/>
    </source>
</evidence>
<keyword evidence="3" id="KW-0804">Transcription</keyword>
<dbReference type="Gene3D" id="3.40.1410.10">
    <property type="entry name" value="Chorismate lyase-like"/>
    <property type="match status" value="1"/>
</dbReference>
<feature type="domain" description="HTH gntR-type" evidence="4">
    <location>
        <begin position="18"/>
        <end position="86"/>
    </location>
</feature>
<dbReference type="PROSITE" id="PS50949">
    <property type="entry name" value="HTH_GNTR"/>
    <property type="match status" value="1"/>
</dbReference>
<evidence type="ECO:0000313" key="5">
    <source>
        <dbReference type="EMBL" id="MBJ3777632.1"/>
    </source>
</evidence>
<dbReference type="InterPro" id="IPR036388">
    <property type="entry name" value="WH-like_DNA-bd_sf"/>
</dbReference>
<dbReference type="PANTHER" id="PTHR44846:SF1">
    <property type="entry name" value="MANNOSYL-D-GLYCERATE TRANSPORT_METABOLISM SYSTEM REPRESSOR MNGR-RELATED"/>
    <property type="match status" value="1"/>
</dbReference>
<name>A0A934IPF8_9HYPH</name>
<dbReference type="Gene3D" id="1.10.10.10">
    <property type="entry name" value="Winged helix-like DNA-binding domain superfamily/Winged helix DNA-binding domain"/>
    <property type="match status" value="1"/>
</dbReference>
<evidence type="ECO:0000259" key="4">
    <source>
        <dbReference type="PROSITE" id="PS50949"/>
    </source>
</evidence>
<dbReference type="InterPro" id="IPR000524">
    <property type="entry name" value="Tscrpt_reg_HTH_GntR"/>
</dbReference>
<dbReference type="SUPFAM" id="SSF46785">
    <property type="entry name" value="Winged helix' DNA-binding domain"/>
    <property type="match status" value="1"/>
</dbReference>
<dbReference type="Pfam" id="PF07702">
    <property type="entry name" value="UTRA"/>
    <property type="match status" value="1"/>
</dbReference>
<dbReference type="GO" id="GO:0003677">
    <property type="term" value="F:DNA binding"/>
    <property type="evidence" value="ECO:0007669"/>
    <property type="project" value="UniProtKB-KW"/>
</dbReference>
<dbReference type="InterPro" id="IPR011663">
    <property type="entry name" value="UTRA"/>
</dbReference>
<keyword evidence="1" id="KW-0805">Transcription regulation</keyword>
<dbReference type="EMBL" id="JAEKJA010000018">
    <property type="protein sequence ID" value="MBJ3777632.1"/>
    <property type="molecule type" value="Genomic_DNA"/>
</dbReference>
<accession>A0A934IPF8</accession>
<organism evidence="5 6">
    <name type="scientific">Acuticoccus mangrovi</name>
    <dbReference type="NCBI Taxonomy" id="2796142"/>
    <lineage>
        <taxon>Bacteria</taxon>
        <taxon>Pseudomonadati</taxon>
        <taxon>Pseudomonadota</taxon>
        <taxon>Alphaproteobacteria</taxon>
        <taxon>Hyphomicrobiales</taxon>
        <taxon>Amorphaceae</taxon>
        <taxon>Acuticoccus</taxon>
    </lineage>
</organism>